<evidence type="ECO:0000313" key="2">
    <source>
        <dbReference type="Proteomes" id="UP001500503"/>
    </source>
</evidence>
<reference evidence="2" key="1">
    <citation type="journal article" date="2019" name="Int. J. Syst. Evol. Microbiol.">
        <title>The Global Catalogue of Microorganisms (GCM) 10K type strain sequencing project: providing services to taxonomists for standard genome sequencing and annotation.</title>
        <authorList>
            <consortium name="The Broad Institute Genomics Platform"/>
            <consortium name="The Broad Institute Genome Sequencing Center for Infectious Disease"/>
            <person name="Wu L."/>
            <person name="Ma J."/>
        </authorList>
    </citation>
    <scope>NUCLEOTIDE SEQUENCE [LARGE SCALE GENOMIC DNA]</scope>
    <source>
        <strain evidence="2">JCM 17933</strain>
    </source>
</reference>
<comment type="caution">
    <text evidence="1">The sequence shown here is derived from an EMBL/GenBank/DDBJ whole genome shotgun (WGS) entry which is preliminary data.</text>
</comment>
<gene>
    <name evidence="1" type="ORF">GCM10023191_073930</name>
</gene>
<name>A0ABP8QT92_9ACTN</name>
<sequence>MTVQVDALQPYARVTRHLQQLEKALRQLDITAFRDLDMNGGSRIALLVYGAEITCRTNPADAHHYWYWWRNEPVHPAHGMDEAREAAEKLQQQIAQVSQ</sequence>
<keyword evidence="2" id="KW-1185">Reference proteome</keyword>
<protein>
    <submittedName>
        <fullName evidence="1">Uncharacterized protein</fullName>
    </submittedName>
</protein>
<proteinExistence type="predicted"/>
<evidence type="ECO:0000313" key="1">
    <source>
        <dbReference type="EMBL" id="GAA4510791.1"/>
    </source>
</evidence>
<dbReference type="EMBL" id="BAABHF010000046">
    <property type="protein sequence ID" value="GAA4510791.1"/>
    <property type="molecule type" value="Genomic_DNA"/>
</dbReference>
<dbReference type="RefSeq" id="WP_345471934.1">
    <property type="nucleotide sequence ID" value="NZ_BAABHF010000046.1"/>
</dbReference>
<dbReference type="Proteomes" id="UP001500503">
    <property type="component" value="Unassembled WGS sequence"/>
</dbReference>
<accession>A0ABP8QT92</accession>
<organism evidence="1 2">
    <name type="scientific">Actinoallomurus oryzae</name>
    <dbReference type="NCBI Taxonomy" id="502180"/>
    <lineage>
        <taxon>Bacteria</taxon>
        <taxon>Bacillati</taxon>
        <taxon>Actinomycetota</taxon>
        <taxon>Actinomycetes</taxon>
        <taxon>Streptosporangiales</taxon>
        <taxon>Thermomonosporaceae</taxon>
        <taxon>Actinoallomurus</taxon>
    </lineage>
</organism>